<keyword evidence="9" id="KW-1185">Reference proteome</keyword>
<evidence type="ECO:0000313" key="9">
    <source>
        <dbReference type="Proteomes" id="UP000094444"/>
    </source>
</evidence>
<protein>
    <recommendedName>
        <fullName evidence="7">Major facilitator superfamily (MFS) profile domain-containing protein</fullName>
    </recommendedName>
</protein>
<evidence type="ECO:0000313" key="8">
    <source>
        <dbReference type="EMBL" id="POS78996.1"/>
    </source>
</evidence>
<name>A0A2P5I922_DIAHE</name>
<dbReference type="GO" id="GO:0022857">
    <property type="term" value="F:transmembrane transporter activity"/>
    <property type="evidence" value="ECO:0007669"/>
    <property type="project" value="InterPro"/>
</dbReference>
<feature type="transmembrane region" description="Helical" evidence="6">
    <location>
        <begin position="30"/>
        <end position="53"/>
    </location>
</feature>
<evidence type="ECO:0000256" key="3">
    <source>
        <dbReference type="ARBA" id="ARBA00022692"/>
    </source>
</evidence>
<dbReference type="Gene3D" id="1.20.1250.20">
    <property type="entry name" value="MFS general substrate transporter like domains"/>
    <property type="match status" value="1"/>
</dbReference>
<keyword evidence="2" id="KW-0813">Transport</keyword>
<feature type="transmembrane region" description="Helical" evidence="6">
    <location>
        <begin position="68"/>
        <end position="86"/>
    </location>
</feature>
<evidence type="ECO:0000256" key="4">
    <source>
        <dbReference type="ARBA" id="ARBA00022989"/>
    </source>
</evidence>
<comment type="caution">
    <text evidence="8">The sequence shown here is derived from an EMBL/GenBank/DDBJ whole genome shotgun (WGS) entry which is preliminary data.</text>
</comment>
<accession>A0A2P5I922</accession>
<dbReference type="InterPro" id="IPR036259">
    <property type="entry name" value="MFS_trans_sf"/>
</dbReference>
<feature type="transmembrane region" description="Helical" evidence="6">
    <location>
        <begin position="326"/>
        <end position="345"/>
    </location>
</feature>
<dbReference type="PANTHER" id="PTHR23502:SF51">
    <property type="entry name" value="QUINIDINE RESISTANCE PROTEIN 1-RELATED"/>
    <property type="match status" value="1"/>
</dbReference>
<dbReference type="STRING" id="158607.A0A2P5I922"/>
<keyword evidence="4 6" id="KW-1133">Transmembrane helix</keyword>
<feature type="transmembrane region" description="Helical" evidence="6">
    <location>
        <begin position="98"/>
        <end position="115"/>
    </location>
</feature>
<feature type="transmembrane region" description="Helical" evidence="6">
    <location>
        <begin position="302"/>
        <end position="319"/>
    </location>
</feature>
<dbReference type="InterPro" id="IPR005829">
    <property type="entry name" value="Sugar_transporter_CS"/>
</dbReference>
<dbReference type="EMBL" id="MAVT02000144">
    <property type="protein sequence ID" value="POS78996.1"/>
    <property type="molecule type" value="Genomic_DNA"/>
</dbReference>
<dbReference type="Pfam" id="PF07690">
    <property type="entry name" value="MFS_1"/>
    <property type="match status" value="1"/>
</dbReference>
<comment type="subcellular location">
    <subcellularLocation>
        <location evidence="1">Membrane</location>
        <topology evidence="1">Multi-pass membrane protein</topology>
    </subcellularLocation>
</comment>
<sequence>MGETEGPSEAQLPNESVEERYTVFSSAEKWCITALVAYAAWFSTLSSFIYFPALHQLASYFSVSDGKINLTITSYMAVATVAPMLIGDAADVLGRRPIYVLSLGIYVIANVAIASSKTFYSLLGLRILQALAISGTFSVAYGVITDIASPAERGSYVSAVSFAITIAPSLGPVLGGAIAFSASWIWIFWFLAIASGICLALMVFLLPETSRNIVGNGSRKPPAYLILPISRLMRHWTPDDKPSSSKSQTPNPLKSLVILWRKDNATIILACGLLYAVYACINASLSTLFIEIYQLNQWQAGLVYLPFGLGGTASTFISVEKARLSVVWLPMAMTICSIIAFGWVLESEQHIAIPLCLQFIAGLCMQLDFSAEESLESSQSSTSNHANLPVSGK</sequence>
<evidence type="ECO:0000256" key="5">
    <source>
        <dbReference type="ARBA" id="ARBA00023136"/>
    </source>
</evidence>
<evidence type="ECO:0000256" key="1">
    <source>
        <dbReference type="ARBA" id="ARBA00004141"/>
    </source>
</evidence>
<evidence type="ECO:0000256" key="6">
    <source>
        <dbReference type="SAM" id="Phobius"/>
    </source>
</evidence>
<evidence type="ECO:0000256" key="2">
    <source>
        <dbReference type="ARBA" id="ARBA00022448"/>
    </source>
</evidence>
<keyword evidence="3 6" id="KW-0812">Transmembrane</keyword>
<dbReference type="AlphaFoldDB" id="A0A2P5I922"/>
<dbReference type="InterPro" id="IPR011701">
    <property type="entry name" value="MFS"/>
</dbReference>
<feature type="transmembrane region" description="Helical" evidence="6">
    <location>
        <begin position="156"/>
        <end position="180"/>
    </location>
</feature>
<reference evidence="8" key="1">
    <citation type="submission" date="2017-09" db="EMBL/GenBank/DDBJ databases">
        <title>Polyketide synthases of a Diaporthe helianthi virulent isolate.</title>
        <authorList>
            <person name="Baroncelli R."/>
        </authorList>
    </citation>
    <scope>NUCLEOTIDE SEQUENCE [LARGE SCALE GENOMIC DNA]</scope>
    <source>
        <strain evidence="8">7/96</strain>
    </source>
</reference>
<dbReference type="InParanoid" id="A0A2P5I922"/>
<evidence type="ECO:0000259" key="7">
    <source>
        <dbReference type="PROSITE" id="PS50850"/>
    </source>
</evidence>
<organism evidence="8 9">
    <name type="scientific">Diaporthe helianthi</name>
    <dbReference type="NCBI Taxonomy" id="158607"/>
    <lineage>
        <taxon>Eukaryota</taxon>
        <taxon>Fungi</taxon>
        <taxon>Dikarya</taxon>
        <taxon>Ascomycota</taxon>
        <taxon>Pezizomycotina</taxon>
        <taxon>Sordariomycetes</taxon>
        <taxon>Sordariomycetidae</taxon>
        <taxon>Diaporthales</taxon>
        <taxon>Diaporthaceae</taxon>
        <taxon>Diaporthe</taxon>
    </lineage>
</organism>
<dbReference type="PANTHER" id="PTHR23502">
    <property type="entry name" value="MAJOR FACILITATOR SUPERFAMILY"/>
    <property type="match status" value="1"/>
</dbReference>
<proteinExistence type="predicted"/>
<keyword evidence="5 6" id="KW-0472">Membrane</keyword>
<dbReference type="GO" id="GO:0042908">
    <property type="term" value="P:xenobiotic transport"/>
    <property type="evidence" value="ECO:0007669"/>
    <property type="project" value="UniProtKB-ARBA"/>
</dbReference>
<feature type="transmembrane region" description="Helical" evidence="6">
    <location>
        <begin position="186"/>
        <end position="206"/>
    </location>
</feature>
<gene>
    <name evidence="8" type="ORF">DHEL01_v202599</name>
</gene>
<dbReference type="Proteomes" id="UP000094444">
    <property type="component" value="Unassembled WGS sequence"/>
</dbReference>
<dbReference type="SUPFAM" id="SSF103473">
    <property type="entry name" value="MFS general substrate transporter"/>
    <property type="match status" value="1"/>
</dbReference>
<dbReference type="OrthoDB" id="440553at2759"/>
<dbReference type="PROSITE" id="PS50850">
    <property type="entry name" value="MFS"/>
    <property type="match status" value="1"/>
</dbReference>
<feature type="transmembrane region" description="Helical" evidence="6">
    <location>
        <begin position="267"/>
        <end position="290"/>
    </location>
</feature>
<dbReference type="PROSITE" id="PS00216">
    <property type="entry name" value="SUGAR_TRANSPORT_1"/>
    <property type="match status" value="1"/>
</dbReference>
<dbReference type="InterPro" id="IPR020846">
    <property type="entry name" value="MFS_dom"/>
</dbReference>
<dbReference type="GO" id="GO:0140115">
    <property type="term" value="P:export across plasma membrane"/>
    <property type="evidence" value="ECO:0007669"/>
    <property type="project" value="UniProtKB-ARBA"/>
</dbReference>
<feature type="domain" description="Major facilitator superfamily (MFS) profile" evidence="7">
    <location>
        <begin position="32"/>
        <end position="393"/>
    </location>
</feature>
<feature type="transmembrane region" description="Helical" evidence="6">
    <location>
        <begin position="127"/>
        <end position="144"/>
    </location>
</feature>
<dbReference type="GO" id="GO:0005886">
    <property type="term" value="C:plasma membrane"/>
    <property type="evidence" value="ECO:0007669"/>
    <property type="project" value="TreeGrafter"/>
</dbReference>